<dbReference type="PROSITE" id="PS50263">
    <property type="entry name" value="CN_HYDROLASE"/>
    <property type="match status" value="1"/>
</dbReference>
<evidence type="ECO:0000313" key="11">
    <source>
        <dbReference type="EMBL" id="QAX81691.1"/>
    </source>
</evidence>
<keyword evidence="12" id="KW-1185">Reference proteome</keyword>
<evidence type="ECO:0000256" key="3">
    <source>
        <dbReference type="ARBA" id="ARBA00022475"/>
    </source>
</evidence>
<keyword evidence="7 9" id="KW-0472">Membrane</keyword>
<keyword evidence="6 9" id="KW-1133">Transmembrane helix</keyword>
<evidence type="ECO:0000256" key="8">
    <source>
        <dbReference type="ARBA" id="ARBA00023315"/>
    </source>
</evidence>
<dbReference type="NCBIfam" id="TIGR00546">
    <property type="entry name" value="lnt"/>
    <property type="match status" value="1"/>
</dbReference>
<comment type="function">
    <text evidence="9">Catalyzes the phospholipid dependent N-acylation of the N-terminal cysteine of apolipoprotein, the last step in lipoprotein maturation.</text>
</comment>
<evidence type="ECO:0000256" key="5">
    <source>
        <dbReference type="ARBA" id="ARBA00022692"/>
    </source>
</evidence>
<dbReference type="Pfam" id="PF00795">
    <property type="entry name" value="CN_hydrolase"/>
    <property type="match status" value="1"/>
</dbReference>
<keyword evidence="8 9" id="KW-0012">Acyltransferase</keyword>
<comment type="subcellular location">
    <subcellularLocation>
        <location evidence="1 9">Cell membrane</location>
        <topology evidence="1 9">Multi-pass membrane protein</topology>
    </subcellularLocation>
</comment>
<comment type="similarity">
    <text evidence="2 9">Belongs to the CN hydrolase family. Apolipoprotein N-acyltransferase subfamily.</text>
</comment>
<dbReference type="InterPro" id="IPR003010">
    <property type="entry name" value="C-N_Hydrolase"/>
</dbReference>
<dbReference type="PANTHER" id="PTHR38686">
    <property type="entry name" value="APOLIPOPROTEIN N-ACYLTRANSFERASE"/>
    <property type="match status" value="1"/>
</dbReference>
<feature type="transmembrane region" description="Helical" evidence="9">
    <location>
        <begin position="58"/>
        <end position="77"/>
    </location>
</feature>
<dbReference type="InterPro" id="IPR004563">
    <property type="entry name" value="Apolipo_AcylTrfase"/>
</dbReference>
<evidence type="ECO:0000256" key="2">
    <source>
        <dbReference type="ARBA" id="ARBA00010065"/>
    </source>
</evidence>
<dbReference type="EC" id="2.3.1.269" evidence="9"/>
<dbReference type="HAMAP" id="MF_01148">
    <property type="entry name" value="Lnt"/>
    <property type="match status" value="1"/>
</dbReference>
<evidence type="ECO:0000259" key="10">
    <source>
        <dbReference type="PROSITE" id="PS50263"/>
    </source>
</evidence>
<gene>
    <name evidence="9 11" type="primary">lnt</name>
    <name evidence="11" type="ORF">C3B55_00336</name>
</gene>
<keyword evidence="5 9" id="KW-0812">Transmembrane</keyword>
<feature type="transmembrane region" description="Helical" evidence="9">
    <location>
        <begin position="169"/>
        <end position="189"/>
    </location>
</feature>
<feature type="transmembrane region" description="Helical" evidence="9">
    <location>
        <begin position="196"/>
        <end position="214"/>
    </location>
</feature>
<keyword evidence="3 9" id="KW-1003">Cell membrane</keyword>
<feature type="transmembrane region" description="Helical" evidence="9">
    <location>
        <begin position="481"/>
        <end position="500"/>
    </location>
</feature>
<protein>
    <recommendedName>
        <fullName evidence="9">Apolipoprotein N-acyltransferase</fullName>
        <shortName evidence="9">ALP N-acyltransferase</shortName>
        <ecNumber evidence="9">2.3.1.269</ecNumber>
    </recommendedName>
</protein>
<evidence type="ECO:0000256" key="6">
    <source>
        <dbReference type="ARBA" id="ARBA00022989"/>
    </source>
</evidence>
<evidence type="ECO:0000313" key="12">
    <source>
        <dbReference type="Proteomes" id="UP000288953"/>
    </source>
</evidence>
<evidence type="ECO:0000256" key="7">
    <source>
        <dbReference type="ARBA" id="ARBA00023136"/>
    </source>
</evidence>
<dbReference type="CDD" id="cd07571">
    <property type="entry name" value="ALP_N-acyl_transferase"/>
    <property type="match status" value="1"/>
</dbReference>
<dbReference type="RefSeq" id="WP_129210855.1">
    <property type="nucleotide sequence ID" value="NZ_CP026512.1"/>
</dbReference>
<comment type="pathway">
    <text evidence="9">Protein modification; lipoprotein biosynthesis (N-acyl transfer).</text>
</comment>
<feature type="transmembrane region" description="Helical" evidence="9">
    <location>
        <begin position="13"/>
        <end position="46"/>
    </location>
</feature>
<organism evidence="11 12">
    <name type="scientific">Candidatus Pseudomonas adelgestsugas</name>
    <dbReference type="NCBI Taxonomy" id="1302376"/>
    <lineage>
        <taxon>Bacteria</taxon>
        <taxon>Pseudomonadati</taxon>
        <taxon>Pseudomonadota</taxon>
        <taxon>Gammaproteobacteria</taxon>
        <taxon>Pseudomonadales</taxon>
        <taxon>Pseudomonadaceae</taxon>
        <taxon>Pseudomonas</taxon>
    </lineage>
</organism>
<evidence type="ECO:0000256" key="9">
    <source>
        <dbReference type="HAMAP-Rule" id="MF_01148"/>
    </source>
</evidence>
<dbReference type="PANTHER" id="PTHR38686:SF1">
    <property type="entry name" value="APOLIPOPROTEIN N-ACYLTRANSFERASE"/>
    <property type="match status" value="1"/>
</dbReference>
<accession>A0ABX5R8E1</accession>
<keyword evidence="4 9" id="KW-0808">Transferase</keyword>
<feature type="domain" description="CN hydrolase" evidence="10">
    <location>
        <begin position="232"/>
        <end position="471"/>
    </location>
</feature>
<dbReference type="Proteomes" id="UP000288953">
    <property type="component" value="Chromosome"/>
</dbReference>
<dbReference type="GO" id="GO:0016746">
    <property type="term" value="F:acyltransferase activity"/>
    <property type="evidence" value="ECO:0007669"/>
    <property type="project" value="UniProtKB-KW"/>
</dbReference>
<proteinExistence type="inferred from homology"/>
<evidence type="ECO:0000256" key="1">
    <source>
        <dbReference type="ARBA" id="ARBA00004651"/>
    </source>
</evidence>
<dbReference type="EMBL" id="CP026512">
    <property type="protein sequence ID" value="QAX81691.1"/>
    <property type="molecule type" value="Genomic_DNA"/>
</dbReference>
<name>A0ABX5R8E1_9PSED</name>
<dbReference type="Pfam" id="PF20154">
    <property type="entry name" value="LNT_N"/>
    <property type="match status" value="1"/>
</dbReference>
<reference evidence="11 12" key="1">
    <citation type="journal article" date="2018" name="Genome Biol. Evol.">
        <title>Partnering With a Pest: Genomes of Hemlock Woolly Adelgid Symbionts Reveal Atypical Nutritional Provisioning Patterns in Dual-Obligate Bacteria.</title>
        <authorList>
            <person name="Weglarz K.M."/>
            <person name="Havill N.P."/>
            <person name="Burke G.R."/>
            <person name="von Dohlen C.D."/>
        </authorList>
    </citation>
    <scope>NUCLEOTIDE SEQUENCE [LARGE SCALE GENOMIC DNA]</scope>
    <source>
        <strain evidence="11 12">HWA_ENA</strain>
    </source>
</reference>
<dbReference type="Gene3D" id="3.60.110.10">
    <property type="entry name" value="Carbon-nitrogen hydrolase"/>
    <property type="match status" value="1"/>
</dbReference>
<evidence type="ECO:0000256" key="4">
    <source>
        <dbReference type="ARBA" id="ARBA00022679"/>
    </source>
</evidence>
<feature type="transmembrane region" description="Helical" evidence="9">
    <location>
        <begin position="83"/>
        <end position="109"/>
    </location>
</feature>
<dbReference type="SUPFAM" id="SSF56317">
    <property type="entry name" value="Carbon-nitrogen hydrolase"/>
    <property type="match status" value="1"/>
</dbReference>
<dbReference type="InterPro" id="IPR045378">
    <property type="entry name" value="LNT_N"/>
</dbReference>
<comment type="catalytic activity">
    <reaction evidence="9">
        <text>N-terminal S-1,2-diacyl-sn-glyceryl-L-cysteinyl-[lipoprotein] + a glycerophospholipid = N-acyl-S-1,2-diacyl-sn-glyceryl-L-cysteinyl-[lipoprotein] + a 2-acyl-sn-glycero-3-phospholipid + H(+)</text>
        <dbReference type="Rhea" id="RHEA:48228"/>
        <dbReference type="Rhea" id="RHEA-COMP:14681"/>
        <dbReference type="Rhea" id="RHEA-COMP:14684"/>
        <dbReference type="ChEBI" id="CHEBI:15378"/>
        <dbReference type="ChEBI" id="CHEBI:136912"/>
        <dbReference type="ChEBI" id="CHEBI:140656"/>
        <dbReference type="ChEBI" id="CHEBI:140657"/>
        <dbReference type="ChEBI" id="CHEBI:140660"/>
        <dbReference type="EC" id="2.3.1.269"/>
    </reaction>
</comment>
<dbReference type="InterPro" id="IPR036526">
    <property type="entry name" value="C-N_Hydrolase_sf"/>
</dbReference>
<sequence>MQYLITPGWRGNLIAVVVGATTTLALAPFNLWPFALVVVGLFYISLRELSPYQAIGRGWCFGCGLFGAGTSWIYYSIHHFGGASVLLAGFFMLLFTAAIACFFAIPAWLWARWLRCNESPLIDTLTFSALWVSQEAFQGWFLTGFPWLYSGYSQLDGPLTGLAPLGGMWLISFVIALTAVGLCNLLLLLEKKRNRFVGVWLVLLGIPWTISLALKHYTWTSPSGAPLTVAAIQGNIEQSMKWAPEQLNAQLSLYRDMSFSSKPVDLLVWPETAVPIFKESVEDYFSMMDKFAANRHTALITGVPIRQDMLHQKHHFNGVTVVGEGRGTYLKQKLVPFGEYVPLQDILRGLITLFDLPMSDFTSGPSDQLMLEAKGYQIAPSICYEVVYPELAANLSAKSDLLLTISNDTWFGRSIGPLQHLQMAQMRALESGRWMIRSTNNGVTSLINPFGQITVQIPQFKRGILYGEVVPMHKLTPYLQWRSWPLIILCLSLFSSALLISRLSKKTTSPTYTYYKS</sequence>